<dbReference type="Pfam" id="PF25954">
    <property type="entry name" value="Beta-barrel_RND_2"/>
    <property type="match status" value="1"/>
</dbReference>
<evidence type="ECO:0000259" key="5">
    <source>
        <dbReference type="Pfam" id="PF25919"/>
    </source>
</evidence>
<dbReference type="OrthoDB" id="9806939at2"/>
<evidence type="ECO:0000259" key="3">
    <source>
        <dbReference type="Pfam" id="PF19335"/>
    </source>
</evidence>
<dbReference type="InterPro" id="IPR058790">
    <property type="entry name" value="BSH_CusB"/>
</dbReference>
<dbReference type="Gene3D" id="2.40.420.20">
    <property type="match status" value="1"/>
</dbReference>
<evidence type="ECO:0000259" key="4">
    <source>
        <dbReference type="Pfam" id="PF25869"/>
    </source>
</evidence>
<dbReference type="Pfam" id="PF25919">
    <property type="entry name" value="BSH_CusB"/>
    <property type="match status" value="1"/>
</dbReference>
<protein>
    <submittedName>
        <fullName evidence="9">Efflux RND transporter periplasmic adaptor subunit</fullName>
    </submittedName>
</protein>
<dbReference type="Pfam" id="PF25869">
    <property type="entry name" value="3HB_CusB"/>
    <property type="match status" value="1"/>
</dbReference>
<dbReference type="InterPro" id="IPR051909">
    <property type="entry name" value="MFP_Cation_Efflux"/>
</dbReference>
<dbReference type="GO" id="GO:0046914">
    <property type="term" value="F:transition metal ion binding"/>
    <property type="evidence" value="ECO:0007669"/>
    <property type="project" value="TreeGrafter"/>
</dbReference>
<dbReference type="InterPro" id="IPR006143">
    <property type="entry name" value="RND_pump_MFP"/>
</dbReference>
<name>A0A2N5CVW7_9CAUL</name>
<dbReference type="PANTHER" id="PTHR30097">
    <property type="entry name" value="CATION EFFLUX SYSTEM PROTEIN CUSB"/>
    <property type="match status" value="1"/>
</dbReference>
<dbReference type="GO" id="GO:0030288">
    <property type="term" value="C:outer membrane-bounded periplasmic space"/>
    <property type="evidence" value="ECO:0007669"/>
    <property type="project" value="TreeGrafter"/>
</dbReference>
<feature type="domain" description="CusB-like beta-barrel" evidence="6">
    <location>
        <begin position="250"/>
        <end position="326"/>
    </location>
</feature>
<dbReference type="Proteomes" id="UP000234483">
    <property type="component" value="Unassembled WGS sequence"/>
</dbReference>
<dbReference type="SUPFAM" id="SSF111369">
    <property type="entry name" value="HlyD-like secretion proteins"/>
    <property type="match status" value="1"/>
</dbReference>
<dbReference type="InterPro" id="IPR058791">
    <property type="entry name" value="3HB_CusB"/>
</dbReference>
<evidence type="ECO:0000313" key="11">
    <source>
        <dbReference type="Proteomes" id="UP000281192"/>
    </source>
</evidence>
<dbReference type="Gene3D" id="6.10.140.730">
    <property type="match status" value="1"/>
</dbReference>
<dbReference type="PANTHER" id="PTHR30097:SF15">
    <property type="entry name" value="CATION EFFLUX SYSTEM PROTEIN CUSB"/>
    <property type="match status" value="1"/>
</dbReference>
<keyword evidence="2" id="KW-0813">Transport</keyword>
<feature type="domain" description="CusB-like three alpha-helical bundle" evidence="4">
    <location>
        <begin position="165"/>
        <end position="213"/>
    </location>
</feature>
<gene>
    <name evidence="8" type="ORF">C1707_19170</name>
    <name evidence="9" type="ORF">CFHF_07640</name>
</gene>
<evidence type="ECO:0000313" key="9">
    <source>
        <dbReference type="EMBL" id="PLR17962.1"/>
    </source>
</evidence>
<evidence type="ECO:0000259" key="7">
    <source>
        <dbReference type="Pfam" id="PF25975"/>
    </source>
</evidence>
<dbReference type="AlphaFoldDB" id="A0A2N5CVW7"/>
<dbReference type="InterPro" id="IPR058649">
    <property type="entry name" value="CzcB_C"/>
</dbReference>
<comment type="similarity">
    <text evidence="1">Belongs to the membrane fusion protein (MFP) (TC 8.A.1) family.</text>
</comment>
<dbReference type="EMBL" id="PJRQ01000014">
    <property type="protein sequence ID" value="PLR17962.1"/>
    <property type="molecule type" value="Genomic_DNA"/>
</dbReference>
<reference evidence="9 10" key="1">
    <citation type="submission" date="2017-12" db="EMBL/GenBank/DDBJ databases">
        <title>The genome sequence of Caulobacter flavus CGMCC1 15093.</title>
        <authorList>
            <person name="Gao J."/>
            <person name="Mao X."/>
            <person name="Sun J."/>
        </authorList>
    </citation>
    <scope>NUCLEOTIDE SEQUENCE [LARGE SCALE GENOMIC DNA]</scope>
    <source>
        <strain evidence="9 10">CGMCC1 15093</strain>
    </source>
</reference>
<dbReference type="GO" id="GO:0016020">
    <property type="term" value="C:membrane"/>
    <property type="evidence" value="ECO:0007669"/>
    <property type="project" value="InterPro"/>
</dbReference>
<feature type="domain" description="CzcB-like C-terminal circularly permuted SH3-like" evidence="7">
    <location>
        <begin position="333"/>
        <end position="392"/>
    </location>
</feature>
<dbReference type="Gene3D" id="2.40.30.170">
    <property type="match status" value="1"/>
</dbReference>
<dbReference type="NCBIfam" id="TIGR01730">
    <property type="entry name" value="RND_mfp"/>
    <property type="match status" value="1"/>
</dbReference>
<dbReference type="InterPro" id="IPR042230">
    <property type="entry name" value="CusF_sf"/>
</dbReference>
<dbReference type="Pfam" id="PF11604">
    <property type="entry name" value="CusF_Ec"/>
    <property type="match status" value="1"/>
</dbReference>
<evidence type="ECO:0000259" key="6">
    <source>
        <dbReference type="Pfam" id="PF25954"/>
    </source>
</evidence>
<dbReference type="GO" id="GO:0022857">
    <property type="term" value="F:transmembrane transporter activity"/>
    <property type="evidence" value="ECO:0007669"/>
    <property type="project" value="InterPro"/>
</dbReference>
<feature type="domain" description="CusB-like barrel-sandwich hybrid" evidence="5">
    <location>
        <begin position="129"/>
        <end position="246"/>
    </location>
</feature>
<feature type="domain" description="Heavy metal binding" evidence="3">
    <location>
        <begin position="49"/>
        <end position="76"/>
    </location>
</feature>
<proteinExistence type="inferred from homology"/>
<dbReference type="Gene3D" id="2.40.50.320">
    <property type="entry name" value="Copper binding periplasmic protein CusF"/>
    <property type="match status" value="1"/>
</dbReference>
<accession>A0A2N5CVW7</accession>
<evidence type="ECO:0000256" key="2">
    <source>
        <dbReference type="ARBA" id="ARBA00022448"/>
    </source>
</evidence>
<keyword evidence="11" id="KW-1185">Reference proteome</keyword>
<evidence type="ECO:0000313" key="8">
    <source>
        <dbReference type="EMBL" id="AYV48210.1"/>
    </source>
</evidence>
<dbReference type="FunFam" id="2.40.30.170:FF:000010">
    <property type="entry name" value="Efflux RND transporter periplasmic adaptor subunit"/>
    <property type="match status" value="1"/>
</dbReference>
<dbReference type="Pfam" id="PF19335">
    <property type="entry name" value="HMBD"/>
    <property type="match status" value="1"/>
</dbReference>
<dbReference type="RefSeq" id="WP_101712426.1">
    <property type="nucleotide sequence ID" value="NZ_CP026100.1"/>
</dbReference>
<reference evidence="8 11" key="2">
    <citation type="submission" date="2018-01" db="EMBL/GenBank/DDBJ databases">
        <title>Complete genome sequence of Caulobacter flavus RHGG3.</title>
        <authorList>
            <person name="Yang E."/>
        </authorList>
    </citation>
    <scope>NUCLEOTIDE SEQUENCE [LARGE SCALE GENOMIC DNA]</scope>
    <source>
        <strain evidence="8 11">RHGG3</strain>
    </source>
</reference>
<dbReference type="EMBL" id="CP026100">
    <property type="protein sequence ID" value="AYV48210.1"/>
    <property type="molecule type" value="Genomic_DNA"/>
</dbReference>
<dbReference type="InterPro" id="IPR058792">
    <property type="entry name" value="Beta-barrel_RND_2"/>
</dbReference>
<organism evidence="9 10">
    <name type="scientific">Caulobacter flavus</name>
    <dbReference type="NCBI Taxonomy" id="1679497"/>
    <lineage>
        <taxon>Bacteria</taxon>
        <taxon>Pseudomonadati</taxon>
        <taxon>Pseudomonadota</taxon>
        <taxon>Alphaproteobacteria</taxon>
        <taxon>Caulobacterales</taxon>
        <taxon>Caulobacteraceae</taxon>
        <taxon>Caulobacter</taxon>
    </lineage>
</organism>
<dbReference type="InterPro" id="IPR021647">
    <property type="entry name" value="CusF_Ec"/>
</dbReference>
<dbReference type="InterPro" id="IPR045800">
    <property type="entry name" value="HMBD"/>
</dbReference>
<dbReference type="GO" id="GO:0015679">
    <property type="term" value="P:plasma membrane copper ion transport"/>
    <property type="evidence" value="ECO:0007669"/>
    <property type="project" value="TreeGrafter"/>
</dbReference>
<dbReference type="GO" id="GO:0060003">
    <property type="term" value="P:copper ion export"/>
    <property type="evidence" value="ECO:0007669"/>
    <property type="project" value="TreeGrafter"/>
</dbReference>
<sequence length="510" mass="52783">MTPPLSMKVLLGSAAALVVLAGAGGYGLARLTAKPASTAAPADARKVLYWYDPMVPAQHFDKPGKSPFMDMQLVAKYADEVTATGPAPGVSIDPSATQNLGMRLATAEEGMLTGGLTATGTVDFNQRDVAVVQARSGGFVQRVYGRAPGDVITAGAPLADLLVPEWGGAQAEYLAVRRTGDAALTAAARQRLRLLGMPDGVVAGLDHDGRPRTTITITAPLGGVVSKLDVRAGMTVATGQTLAEINGLSKVWITAAVPEAQGGQLRQGQSVSVTLAAYPGETLRGTVQAVLPQVQGDSRTLQARVELPNRDGRLKPGMFATVAFDGGRQAALLVPSEAVIRTGARNVVMLAVEGGRFQAVEVRTGREAGGQTEILQGLSPGQKVVASGQFLVDSEASLAGLQVRPLPPPSPPMPSDMMTMAKPMTPARSMAPAKPALFEATGRVEQIGQSSVTLSHGPVPALGWPPMTMAFRADPMLLKGLKVGDQVSFGFDQPPAGATVRRIAKTGGAQ</sequence>
<dbReference type="KEGG" id="cfh:C1707_19170"/>
<evidence type="ECO:0000313" key="10">
    <source>
        <dbReference type="Proteomes" id="UP000234483"/>
    </source>
</evidence>
<dbReference type="Proteomes" id="UP000281192">
    <property type="component" value="Chromosome"/>
</dbReference>
<dbReference type="Pfam" id="PF25975">
    <property type="entry name" value="CzcB_C"/>
    <property type="match status" value="1"/>
</dbReference>
<evidence type="ECO:0000256" key="1">
    <source>
        <dbReference type="ARBA" id="ARBA00009477"/>
    </source>
</evidence>
<dbReference type="Gene3D" id="2.40.50.100">
    <property type="match status" value="1"/>
</dbReference>